<name>A0A1I6UNB4_9BACL</name>
<evidence type="ECO:0000313" key="1">
    <source>
        <dbReference type="EMBL" id="SFT02888.1"/>
    </source>
</evidence>
<reference evidence="2" key="1">
    <citation type="submission" date="2016-10" db="EMBL/GenBank/DDBJ databases">
        <authorList>
            <person name="Varghese N."/>
            <person name="Submissions S."/>
        </authorList>
    </citation>
    <scope>NUCLEOTIDE SEQUENCE [LARGE SCALE GENOMIC DNA]</scope>
    <source>
        <strain evidence="2">DSM 45789</strain>
    </source>
</reference>
<dbReference type="AlphaFoldDB" id="A0A1I6UNB4"/>
<gene>
    <name evidence="1" type="ORF">SAMN05444972_11845</name>
</gene>
<sequence>MDKSVLYFIFDLIWIVDEKNKDQTACIDEFNKGLRFGYSAVMQMIISKVSDLGSEYEKVVKNEGEGMSIDSLLDVQRKDGLKNENTFLTNLISALKVKYNSTINEKNDFISGENFSYYDILDIIESQLILFDYDITLFDNITPILGQKVK</sequence>
<dbReference type="EMBL" id="FPAA01000018">
    <property type="protein sequence ID" value="SFT02888.1"/>
    <property type="molecule type" value="Genomic_DNA"/>
</dbReference>
<accession>A0A1I6UNB4</accession>
<evidence type="ECO:0000313" key="2">
    <source>
        <dbReference type="Proteomes" id="UP000198660"/>
    </source>
</evidence>
<dbReference type="Proteomes" id="UP000198660">
    <property type="component" value="Unassembled WGS sequence"/>
</dbReference>
<protein>
    <submittedName>
        <fullName evidence="1">Uncharacterized protein</fullName>
    </submittedName>
</protein>
<dbReference type="OrthoDB" id="2628322at2"/>
<organism evidence="1 2">
    <name type="scientific">Marininema halotolerans</name>
    <dbReference type="NCBI Taxonomy" id="1155944"/>
    <lineage>
        <taxon>Bacteria</taxon>
        <taxon>Bacillati</taxon>
        <taxon>Bacillota</taxon>
        <taxon>Bacilli</taxon>
        <taxon>Bacillales</taxon>
        <taxon>Thermoactinomycetaceae</taxon>
        <taxon>Marininema</taxon>
    </lineage>
</organism>
<dbReference type="RefSeq" id="WP_091839680.1">
    <property type="nucleotide sequence ID" value="NZ_FPAA01000018.1"/>
</dbReference>
<keyword evidence="2" id="KW-1185">Reference proteome</keyword>
<proteinExistence type="predicted"/>